<accession>A0A8K1CK21</accession>
<dbReference type="InterPro" id="IPR002913">
    <property type="entry name" value="START_lipid-bd_dom"/>
</dbReference>
<dbReference type="CDD" id="cd00177">
    <property type="entry name" value="START"/>
    <property type="match status" value="1"/>
</dbReference>
<keyword evidence="1" id="KW-0343">GTPase activation</keyword>
<feature type="region of interest" description="Disordered" evidence="2">
    <location>
        <begin position="232"/>
        <end position="251"/>
    </location>
</feature>
<reference evidence="5" key="1">
    <citation type="submission" date="2019-03" db="EMBL/GenBank/DDBJ databases">
        <title>Long read genome sequence of the mycoparasitic Pythium oligandrum ATCC 38472 isolated from sugarbeet rhizosphere.</title>
        <authorList>
            <person name="Gaulin E."/>
        </authorList>
    </citation>
    <scope>NUCLEOTIDE SEQUENCE</scope>
    <source>
        <strain evidence="5">ATCC 38472_TT</strain>
    </source>
</reference>
<feature type="compositionally biased region" description="Low complexity" evidence="2">
    <location>
        <begin position="235"/>
        <end position="251"/>
    </location>
</feature>
<dbReference type="Gene3D" id="1.10.506.10">
    <property type="entry name" value="GTPase Activation - p120gap, domain 1"/>
    <property type="match status" value="1"/>
</dbReference>
<feature type="region of interest" description="Disordered" evidence="2">
    <location>
        <begin position="472"/>
        <end position="565"/>
    </location>
</feature>
<dbReference type="PROSITE" id="PS50848">
    <property type="entry name" value="START"/>
    <property type="match status" value="1"/>
</dbReference>
<dbReference type="GO" id="GO:0008289">
    <property type="term" value="F:lipid binding"/>
    <property type="evidence" value="ECO:0007669"/>
    <property type="project" value="InterPro"/>
</dbReference>
<dbReference type="InterPro" id="IPR039360">
    <property type="entry name" value="Ras_GTPase"/>
</dbReference>
<dbReference type="CDD" id="cd04519">
    <property type="entry name" value="RasGAP"/>
    <property type="match status" value="1"/>
</dbReference>
<dbReference type="PROSITE" id="PS50018">
    <property type="entry name" value="RAS_GTPASE_ACTIV_2"/>
    <property type="match status" value="1"/>
</dbReference>
<dbReference type="SUPFAM" id="SSF55961">
    <property type="entry name" value="Bet v1-like"/>
    <property type="match status" value="1"/>
</dbReference>
<dbReference type="Pfam" id="PF00616">
    <property type="entry name" value="RasGAP"/>
    <property type="match status" value="1"/>
</dbReference>
<gene>
    <name evidence="5" type="ORF">Poli38472_011384</name>
</gene>
<evidence type="ECO:0000256" key="2">
    <source>
        <dbReference type="SAM" id="MobiDB-lite"/>
    </source>
</evidence>
<feature type="domain" description="START" evidence="4">
    <location>
        <begin position="614"/>
        <end position="787"/>
    </location>
</feature>
<feature type="compositionally biased region" description="Basic and acidic residues" evidence="2">
    <location>
        <begin position="553"/>
        <end position="565"/>
    </location>
</feature>
<evidence type="ECO:0000313" key="6">
    <source>
        <dbReference type="Proteomes" id="UP000794436"/>
    </source>
</evidence>
<sequence>MATSTPSNPLLGLSLADATMHNAIEFLAQGDSESALVYAIVHDPEFRLAAALLSNAATKTVNLDLVRALLQVFESYEDQFRRFLGMLMLREMMDTINWNELFRANSATTALIREYTCELGLDFLQSCFQDVLAEIWDMSESCEVNPLHLEPTDDLAANQQRLEELAQRILDKIFDSFALFPYQIAKIYRVMEVEMTRLIERDRKSNNSSMLRLSSINEDPSDAAIADALEDLTNGGSSASDSSDGGRKSSASLPRLSAISEELLFNNADGQKNGGAAPAGAAMGPPRASWSSGLSEGSGSVAKEEFYVHLGGFLFLRYLCPALIMPHRMQLTPNGEVPSKTLQRTLVLIAKIFQSLANNVEYGSREEYMVPFNAFLVRNRSRLFRFYDQICQQAQNDSRRESLIIRSNVTPRISQLWGGTSGTSAYGLIGDQPLLSSVEEALGVIQRWIGTNVQVLVKEVAVNGKDKRQTAAGDLRLSAGRGSTRLSENQPPPAAIVDSPTKTKTKSTSASDPKRTLKTAKSGPVPPPPTVVPSDNDEDNTDGEEEEDLIADVPEKTEKRAPETLSVSKEELERVIGLTSHRDIQLMKIYYSNLSKNGLQRLLKVNDPAHASSWTLYKSRNNVDVFYNRASPSTSNPKDRFVEMKAHIEIKSTPRHVFKYLRSLEKMTEWDDRVANLRKVEPLDESRVVMYRAHPKLSLWPTWLVKPRDSCDLHSFVRKTGRADTYAVLMESVPRPDVPEIKGTVRMAYATGGFLVEPSPSDPMETKLTCLIKADFKGRLPRYLAESVCFRQVLSVRVIKMRLEGANQHVDSTWV</sequence>
<dbReference type="InterPro" id="IPR023393">
    <property type="entry name" value="START-like_dom_sf"/>
</dbReference>
<dbReference type="GO" id="GO:0005096">
    <property type="term" value="F:GTPase activator activity"/>
    <property type="evidence" value="ECO:0007669"/>
    <property type="project" value="UniProtKB-KW"/>
</dbReference>
<dbReference type="AlphaFoldDB" id="A0A8K1CK21"/>
<feature type="domain" description="Ras-GAP" evidence="3">
    <location>
        <begin position="62"/>
        <end position="358"/>
    </location>
</feature>
<feature type="region of interest" description="Disordered" evidence="2">
    <location>
        <begin position="274"/>
        <end position="294"/>
    </location>
</feature>
<dbReference type="Pfam" id="PF01852">
    <property type="entry name" value="START"/>
    <property type="match status" value="1"/>
</dbReference>
<dbReference type="InterPro" id="IPR008936">
    <property type="entry name" value="Rho_GTPase_activation_prot"/>
</dbReference>
<feature type="compositionally biased region" description="Acidic residues" evidence="2">
    <location>
        <begin position="535"/>
        <end position="550"/>
    </location>
</feature>
<evidence type="ECO:0000259" key="3">
    <source>
        <dbReference type="PROSITE" id="PS50018"/>
    </source>
</evidence>
<proteinExistence type="predicted"/>
<dbReference type="InterPro" id="IPR001936">
    <property type="entry name" value="RasGAP_dom"/>
</dbReference>
<dbReference type="SMART" id="SM00323">
    <property type="entry name" value="RasGAP"/>
    <property type="match status" value="1"/>
</dbReference>
<dbReference type="Proteomes" id="UP000794436">
    <property type="component" value="Unassembled WGS sequence"/>
</dbReference>
<dbReference type="Gene3D" id="3.30.530.20">
    <property type="match status" value="1"/>
</dbReference>
<dbReference type="EMBL" id="SPLM01000039">
    <property type="protein sequence ID" value="TMW64504.1"/>
    <property type="molecule type" value="Genomic_DNA"/>
</dbReference>
<dbReference type="OrthoDB" id="775356at2759"/>
<dbReference type="PANTHER" id="PTHR10194:SF60">
    <property type="entry name" value="RAS GTPASE-ACTIVATING PROTEIN RASKOL"/>
    <property type="match status" value="1"/>
</dbReference>
<evidence type="ECO:0000256" key="1">
    <source>
        <dbReference type="ARBA" id="ARBA00022468"/>
    </source>
</evidence>
<organism evidence="5 6">
    <name type="scientific">Pythium oligandrum</name>
    <name type="common">Mycoparasitic fungus</name>
    <dbReference type="NCBI Taxonomy" id="41045"/>
    <lineage>
        <taxon>Eukaryota</taxon>
        <taxon>Sar</taxon>
        <taxon>Stramenopiles</taxon>
        <taxon>Oomycota</taxon>
        <taxon>Peronosporomycetes</taxon>
        <taxon>Pythiales</taxon>
        <taxon>Pythiaceae</taxon>
        <taxon>Pythium</taxon>
    </lineage>
</organism>
<protein>
    <submittedName>
        <fullName evidence="5">Uncharacterized protein</fullName>
    </submittedName>
</protein>
<evidence type="ECO:0000313" key="5">
    <source>
        <dbReference type="EMBL" id="TMW64504.1"/>
    </source>
</evidence>
<feature type="compositionally biased region" description="Low complexity" evidence="2">
    <location>
        <begin position="498"/>
        <end position="511"/>
    </location>
</feature>
<name>A0A8K1CK21_PYTOL</name>
<keyword evidence="6" id="KW-1185">Reference proteome</keyword>
<comment type="caution">
    <text evidence="5">The sequence shown here is derived from an EMBL/GenBank/DDBJ whole genome shotgun (WGS) entry which is preliminary data.</text>
</comment>
<evidence type="ECO:0000259" key="4">
    <source>
        <dbReference type="PROSITE" id="PS50848"/>
    </source>
</evidence>
<dbReference type="PANTHER" id="PTHR10194">
    <property type="entry name" value="RAS GTPASE-ACTIVATING PROTEINS"/>
    <property type="match status" value="1"/>
</dbReference>
<dbReference type="SUPFAM" id="SSF48350">
    <property type="entry name" value="GTPase activation domain, GAP"/>
    <property type="match status" value="2"/>
</dbReference>